<proteinExistence type="predicted"/>
<organism evidence="2 3">
    <name type="scientific">Cellulomonas xylanilytica</name>
    <dbReference type="NCBI Taxonomy" id="233583"/>
    <lineage>
        <taxon>Bacteria</taxon>
        <taxon>Bacillati</taxon>
        <taxon>Actinomycetota</taxon>
        <taxon>Actinomycetes</taxon>
        <taxon>Micrococcales</taxon>
        <taxon>Cellulomonadaceae</taxon>
        <taxon>Cellulomonas</taxon>
    </lineage>
</organism>
<dbReference type="EMBL" id="BJUB01000004">
    <property type="protein sequence ID" value="GEK21021.1"/>
    <property type="molecule type" value="Genomic_DNA"/>
</dbReference>
<evidence type="ECO:0000313" key="2">
    <source>
        <dbReference type="EMBL" id="GEK21021.1"/>
    </source>
</evidence>
<sequence>MFVGSGKADLFGYHPINGSLWVGTNAGDGFDFQHWGSVSPPDDWWFGVGNFTAGPRADVVGYHPSNGGLWVGKNTGTHFELEQWGAVQPASSWKFGVGRFTGGAKDDLFGYDPSNGSLWVGKNTGAGFSFAQWGTVATTSVWQFVVGDFTGSGRPDVVGYDSSDGSIWVGENEGGNFVLAQRGILQPAAGWQLCPGYFTARAKADLFAFHPSNGRMWVGTDDSTGFAFKQWDTAIPAAGWEFCPGQFTEDTWVDLLGYQPATGQLRLWRSTVRPVEGYCWPLSAAPGQRISFMTSGGNACTATIRRYTSTSADIESETVQQVDFQSPVQPTPAEPWRVGCGWNETFGLDVGDTWRSGIYAAACVDAEGLGSEIPFVVRPDQSQRSQVALLANTNTWLAYDGWGGASKYTGLAQISLMRPMVNAAPTTPFLTDWHLSRGELWIQGWLESEGYRPDMYTDLDFHENGCDAGQYPILVCGTHPEYWTPEMYDNLLAYLDDGGSFAYLGGNGLFETCVYDAQAREMTYLEGVEGGDRVPALLRARQPLRPERAVIGVATERCGVTGSPYEVLDADHPLFDGMNVANGDRFGQEGLNTGFGNGKASAWEVDTAHGLGAISIPYGCAMESPAVIPPSDVPDGLAILATGVFDGVGPGADIVCYEHPGGGFVFSVGSLTFGGSLVVDPTLQQLMRNVLSKAGVVSV</sequence>
<dbReference type="Proteomes" id="UP000321118">
    <property type="component" value="Unassembled WGS sequence"/>
</dbReference>
<accession>A0A510V526</accession>
<evidence type="ECO:0000313" key="3">
    <source>
        <dbReference type="Proteomes" id="UP000321118"/>
    </source>
</evidence>
<evidence type="ECO:0000259" key="1">
    <source>
        <dbReference type="Pfam" id="PF20254"/>
    </source>
</evidence>
<dbReference type="Pfam" id="PF20254">
    <property type="entry name" value="DMFA2_C"/>
    <property type="match status" value="1"/>
</dbReference>
<reference evidence="2 3" key="1">
    <citation type="submission" date="2019-07" db="EMBL/GenBank/DDBJ databases">
        <title>Whole genome shotgun sequence of Cellulomonas xylanilytica NBRC 101102.</title>
        <authorList>
            <person name="Hosoyama A."/>
            <person name="Uohara A."/>
            <person name="Ohji S."/>
            <person name="Ichikawa N."/>
        </authorList>
    </citation>
    <scope>NUCLEOTIDE SEQUENCE [LARGE SCALE GENOMIC DNA]</scope>
    <source>
        <strain evidence="2 3">NBRC 101102</strain>
    </source>
</reference>
<dbReference type="SUPFAM" id="SSF69318">
    <property type="entry name" value="Integrin alpha N-terminal domain"/>
    <property type="match status" value="1"/>
</dbReference>
<feature type="domain" description="N,N-dimethylformamidase beta subunit-like C-terminal" evidence="1">
    <location>
        <begin position="324"/>
        <end position="678"/>
    </location>
</feature>
<keyword evidence="3" id="KW-1185">Reference proteome</keyword>
<dbReference type="InterPro" id="IPR028994">
    <property type="entry name" value="Integrin_alpha_N"/>
</dbReference>
<comment type="caution">
    <text evidence="2">The sequence shown here is derived from an EMBL/GenBank/DDBJ whole genome shotgun (WGS) entry which is preliminary data.</text>
</comment>
<dbReference type="AlphaFoldDB" id="A0A510V526"/>
<name>A0A510V526_9CELL</name>
<protein>
    <recommendedName>
        <fullName evidence="1">N,N-dimethylformamidase beta subunit-like C-terminal domain-containing protein</fullName>
    </recommendedName>
</protein>
<dbReference type="InterPro" id="IPR046540">
    <property type="entry name" value="DMFA2_C"/>
</dbReference>
<gene>
    <name evidence="2" type="ORF">CXY01_15410</name>
</gene>